<dbReference type="Gene3D" id="3.80.10.10">
    <property type="entry name" value="Ribonuclease Inhibitor"/>
    <property type="match status" value="1"/>
</dbReference>
<dbReference type="RefSeq" id="XP_014676294.1">
    <property type="nucleotide sequence ID" value="XM_014820808.1"/>
</dbReference>
<dbReference type="PANTHER" id="PTHR48051:SF1">
    <property type="entry name" value="RAS SUPPRESSOR PROTEIN 1"/>
    <property type="match status" value="1"/>
</dbReference>
<evidence type="ECO:0000313" key="3">
    <source>
        <dbReference type="Proteomes" id="UP000695022"/>
    </source>
</evidence>
<proteinExistence type="predicted"/>
<dbReference type="PANTHER" id="PTHR48051">
    <property type="match status" value="1"/>
</dbReference>
<gene>
    <name evidence="4" type="primary">LOC106816230</name>
</gene>
<dbReference type="SMART" id="SM00369">
    <property type="entry name" value="LRR_TYP"/>
    <property type="match status" value="3"/>
</dbReference>
<protein>
    <submittedName>
        <fullName evidence="4">Malignant fibrous histiocytoma-amplified sequence 1 homolog</fullName>
    </submittedName>
</protein>
<dbReference type="InterPro" id="IPR032675">
    <property type="entry name" value="LRR_dom_sf"/>
</dbReference>
<dbReference type="InterPro" id="IPR050216">
    <property type="entry name" value="LRR_domain-containing"/>
</dbReference>
<dbReference type="InterPro" id="IPR003591">
    <property type="entry name" value="Leu-rich_rpt_typical-subtyp"/>
</dbReference>
<keyword evidence="1" id="KW-0433">Leucine-rich repeat</keyword>
<organism evidence="3 4">
    <name type="scientific">Priapulus caudatus</name>
    <name type="common">Priapulid worm</name>
    <dbReference type="NCBI Taxonomy" id="37621"/>
    <lineage>
        <taxon>Eukaryota</taxon>
        <taxon>Metazoa</taxon>
        <taxon>Ecdysozoa</taxon>
        <taxon>Scalidophora</taxon>
        <taxon>Priapulida</taxon>
        <taxon>Priapulimorpha</taxon>
        <taxon>Priapulimorphida</taxon>
        <taxon>Priapulidae</taxon>
        <taxon>Priapulus</taxon>
    </lineage>
</organism>
<accession>A0ABM1EVS3</accession>
<dbReference type="GeneID" id="106816230"/>
<dbReference type="InterPro" id="IPR001611">
    <property type="entry name" value="Leu-rich_rpt"/>
</dbReference>
<keyword evidence="2" id="KW-0677">Repeat</keyword>
<dbReference type="Pfam" id="PF13855">
    <property type="entry name" value="LRR_8"/>
    <property type="match status" value="1"/>
</dbReference>
<dbReference type="Proteomes" id="UP000695022">
    <property type="component" value="Unplaced"/>
</dbReference>
<evidence type="ECO:0000256" key="2">
    <source>
        <dbReference type="ARBA" id="ARBA00022737"/>
    </source>
</evidence>
<reference evidence="4" key="1">
    <citation type="submission" date="2025-08" db="UniProtKB">
        <authorList>
            <consortium name="RefSeq"/>
        </authorList>
    </citation>
    <scope>IDENTIFICATION</scope>
</reference>
<keyword evidence="3" id="KW-1185">Reference proteome</keyword>
<evidence type="ECO:0000256" key="1">
    <source>
        <dbReference type="ARBA" id="ARBA00022614"/>
    </source>
</evidence>
<dbReference type="SUPFAM" id="SSF52058">
    <property type="entry name" value="L domain-like"/>
    <property type="match status" value="1"/>
</dbReference>
<name>A0ABM1EVS3_PRICU</name>
<sequence length="333" mass="36613">MSKGAFVKICAEHFIDMEGITYDCDEIPFDSLLADVWFYCVVVLSQRNVVLPVYDKIVTGNDTITLDTVSRGISVMVRMYVDMLSMFSCFVSTYRDICRSLEHDYDPALPSNSERLTELAQMHIEGQLVKFSAGQHKSRYNCPVHAQTYCPDEGYTSLDLSLYLPYAPLIVRLNLSGNGIAELPDDTFQRLPSLHHLDVSRNRLRRLPEGAAGARCLATLLASDNDIAELPAGLPASLATLDVSGCPLDGLPARVFALPALRTLVARSIMLAALPPDVADAASLVTLDVSEHQMALLPDVMSRLTGEEDVMYQCDLSPIWQLSLTLISPMATP</sequence>
<evidence type="ECO:0000313" key="4">
    <source>
        <dbReference type="RefSeq" id="XP_014676294.1"/>
    </source>
</evidence>